<protein>
    <submittedName>
        <fullName evidence="1">Uncharacterized protein</fullName>
    </submittedName>
</protein>
<dbReference type="EMBL" id="JANEYF010002574">
    <property type="protein sequence ID" value="KAJ8944697.1"/>
    <property type="molecule type" value="Genomic_DNA"/>
</dbReference>
<accession>A0AAV8XZW2</accession>
<name>A0AAV8XZW2_9CUCU</name>
<dbReference type="InterPro" id="IPR019265">
    <property type="entry name" value="RTRAF"/>
</dbReference>
<sequence>MCLFYGFVNNICSVVSVNRDNPVSGGINLFLKKKYQLIFKRNMAKRLLNALGYPQADSLNLNDEVTFKKIIVWLEINRVRSAPPNVLNTLKNFSARDWDNTYIRYKDGLGCPVLGTKLEELQWILGYAVQIETAANRNVYLKYAVENIQTSNVPSVVAENPLDKLDFRSKEFAEGIKELAKVLNIVPHSDPLVTLKAVRKVVTKRMAPDCVENPQKYILTGTPFPFQDADLGFDLNDSVLNQAAKILRMLYIHDLRELQTKANELIVAVQGITAYPKTDTKLGKSWILIRYARSD</sequence>
<evidence type="ECO:0000313" key="1">
    <source>
        <dbReference type="EMBL" id="KAJ8944697.1"/>
    </source>
</evidence>
<reference evidence="1" key="1">
    <citation type="journal article" date="2023" name="Insect Mol. Biol.">
        <title>Genome sequencing provides insights into the evolution of gene families encoding plant cell wall-degrading enzymes in longhorned beetles.</title>
        <authorList>
            <person name="Shin N.R."/>
            <person name="Okamura Y."/>
            <person name="Kirsch R."/>
            <person name="Pauchet Y."/>
        </authorList>
    </citation>
    <scope>NUCLEOTIDE SEQUENCE</scope>
    <source>
        <strain evidence="1">RBIC_L_NR</strain>
    </source>
</reference>
<evidence type="ECO:0000313" key="2">
    <source>
        <dbReference type="Proteomes" id="UP001162156"/>
    </source>
</evidence>
<dbReference type="Proteomes" id="UP001162156">
    <property type="component" value="Unassembled WGS sequence"/>
</dbReference>
<gene>
    <name evidence="1" type="ORF">NQ314_009404</name>
</gene>
<dbReference type="Pfam" id="PF10036">
    <property type="entry name" value="RLL"/>
    <property type="match status" value="1"/>
</dbReference>
<dbReference type="AlphaFoldDB" id="A0AAV8XZW2"/>
<comment type="caution">
    <text evidence="1">The sequence shown here is derived from an EMBL/GenBank/DDBJ whole genome shotgun (WGS) entry which is preliminary data.</text>
</comment>
<dbReference type="PANTHER" id="PTHR15924">
    <property type="entry name" value="CLE"/>
    <property type="match status" value="1"/>
</dbReference>
<organism evidence="1 2">
    <name type="scientific">Rhamnusium bicolor</name>
    <dbReference type="NCBI Taxonomy" id="1586634"/>
    <lineage>
        <taxon>Eukaryota</taxon>
        <taxon>Metazoa</taxon>
        <taxon>Ecdysozoa</taxon>
        <taxon>Arthropoda</taxon>
        <taxon>Hexapoda</taxon>
        <taxon>Insecta</taxon>
        <taxon>Pterygota</taxon>
        <taxon>Neoptera</taxon>
        <taxon>Endopterygota</taxon>
        <taxon>Coleoptera</taxon>
        <taxon>Polyphaga</taxon>
        <taxon>Cucujiformia</taxon>
        <taxon>Chrysomeloidea</taxon>
        <taxon>Cerambycidae</taxon>
        <taxon>Lepturinae</taxon>
        <taxon>Rhagiini</taxon>
        <taxon>Rhamnusium</taxon>
    </lineage>
</organism>
<proteinExistence type="predicted"/>
<keyword evidence="2" id="KW-1185">Reference proteome</keyword>